<dbReference type="EMBL" id="LGRX02033406">
    <property type="protein sequence ID" value="KAK3241370.1"/>
    <property type="molecule type" value="Genomic_DNA"/>
</dbReference>
<comment type="caution">
    <text evidence="1">The sequence shown here is derived from an EMBL/GenBank/DDBJ whole genome shotgun (WGS) entry which is preliminary data.</text>
</comment>
<evidence type="ECO:0000313" key="2">
    <source>
        <dbReference type="Proteomes" id="UP001190700"/>
    </source>
</evidence>
<dbReference type="Pfam" id="PF05212">
    <property type="entry name" value="DUF707"/>
    <property type="match status" value="1"/>
</dbReference>
<evidence type="ECO:0000313" key="1">
    <source>
        <dbReference type="EMBL" id="KAK3241370.1"/>
    </source>
</evidence>
<proteinExistence type="predicted"/>
<dbReference type="AlphaFoldDB" id="A0AAE0BT30"/>
<dbReference type="InterPro" id="IPR007877">
    <property type="entry name" value="DUF707"/>
</dbReference>
<name>A0AAE0BT30_9CHLO</name>
<accession>A0AAE0BT30</accession>
<reference evidence="1 2" key="1">
    <citation type="journal article" date="2015" name="Genome Biol. Evol.">
        <title>Comparative Genomics of a Bacterivorous Green Alga Reveals Evolutionary Causalities and Consequences of Phago-Mixotrophic Mode of Nutrition.</title>
        <authorList>
            <person name="Burns J.A."/>
            <person name="Paasch A."/>
            <person name="Narechania A."/>
            <person name="Kim E."/>
        </authorList>
    </citation>
    <scope>NUCLEOTIDE SEQUENCE [LARGE SCALE GENOMIC DNA]</scope>
    <source>
        <strain evidence="1 2">PLY_AMNH</strain>
    </source>
</reference>
<dbReference type="Proteomes" id="UP001190700">
    <property type="component" value="Unassembled WGS sequence"/>
</dbReference>
<organism evidence="1 2">
    <name type="scientific">Cymbomonas tetramitiformis</name>
    <dbReference type="NCBI Taxonomy" id="36881"/>
    <lineage>
        <taxon>Eukaryota</taxon>
        <taxon>Viridiplantae</taxon>
        <taxon>Chlorophyta</taxon>
        <taxon>Pyramimonadophyceae</taxon>
        <taxon>Pyramimonadales</taxon>
        <taxon>Pyramimonadaceae</taxon>
        <taxon>Cymbomonas</taxon>
    </lineage>
</organism>
<protein>
    <submittedName>
        <fullName evidence="1">Uncharacterized protein</fullName>
    </submittedName>
</protein>
<sequence>MSHPITKHCSGNRHKLRYTQFVEVQMPVFSRYALEKCMKTFQETTSTWGLDLIWPKLLGYPTDKIAIIDAVQAYHPSNAHTVPGGTSQDQFIMTKRLKEFNISEVEAKGAMDADNCAARDDR</sequence>
<gene>
    <name evidence="1" type="ORF">CYMTET_48860</name>
</gene>
<keyword evidence="2" id="KW-1185">Reference proteome</keyword>